<reference evidence="12" key="1">
    <citation type="journal article" date="2019" name="Int. J. Syst. Evol. Microbiol.">
        <title>The Global Catalogue of Microorganisms (GCM) 10K type strain sequencing project: providing services to taxonomists for standard genome sequencing and annotation.</title>
        <authorList>
            <consortium name="The Broad Institute Genomics Platform"/>
            <consortium name="The Broad Institute Genome Sequencing Center for Infectious Disease"/>
            <person name="Wu L."/>
            <person name="Ma J."/>
        </authorList>
    </citation>
    <scope>NUCLEOTIDE SEQUENCE [LARGE SCALE GENOMIC DNA]</scope>
    <source>
        <strain evidence="12">CGMCC 1.8985</strain>
    </source>
</reference>
<dbReference type="PANTHER" id="PTHR34128">
    <property type="entry name" value="CYTOCHROME C-TYPE BIOGENESIS PROTEIN CCME HOMOLOG, MITOCHONDRIAL"/>
    <property type="match status" value="1"/>
</dbReference>
<keyword evidence="3 10" id="KW-0812">Transmembrane</keyword>
<gene>
    <name evidence="11" type="primary">ccmE2</name>
    <name evidence="10" type="synonym">ccmE</name>
    <name evidence="10" type="synonym">cycJ</name>
    <name evidence="11" type="ORF">GCM10011394_12080</name>
</gene>
<comment type="subcellular location">
    <subcellularLocation>
        <location evidence="10">Cell membrane</location>
        <topology evidence="10">Single-pass type II membrane protein</topology>
    </subcellularLocation>
    <subcellularLocation>
        <location evidence="1">Membrane</location>
    </subcellularLocation>
</comment>
<keyword evidence="4 10" id="KW-0479">Metal-binding</keyword>
<evidence type="ECO:0000256" key="4">
    <source>
        <dbReference type="ARBA" id="ARBA00022723"/>
    </source>
</evidence>
<feature type="topological domain" description="Cytoplasmic" evidence="10">
    <location>
        <begin position="1"/>
        <end position="8"/>
    </location>
</feature>
<keyword evidence="6 10" id="KW-0735">Signal-anchor</keyword>
<dbReference type="Pfam" id="PF03100">
    <property type="entry name" value="CcmE"/>
    <property type="match status" value="1"/>
</dbReference>
<feature type="binding site" description="covalent" evidence="10">
    <location>
        <position position="129"/>
    </location>
    <ligand>
        <name>heme</name>
        <dbReference type="ChEBI" id="CHEBI:30413"/>
    </ligand>
</feature>
<evidence type="ECO:0000256" key="10">
    <source>
        <dbReference type="HAMAP-Rule" id="MF_01959"/>
    </source>
</evidence>
<evidence type="ECO:0000256" key="3">
    <source>
        <dbReference type="ARBA" id="ARBA00022692"/>
    </source>
</evidence>
<dbReference type="PANTHER" id="PTHR34128:SF2">
    <property type="entry name" value="CYTOCHROME C-TYPE BIOGENESIS PROTEIN CCME HOMOLOG, MITOCHONDRIAL"/>
    <property type="match status" value="1"/>
</dbReference>
<accession>A0ABQ2EEE5</accession>
<sequence>MNPTRRRRLWFVLAIVAASALVAVLVAAALERNVAYLFTPAEILDGRAGEDVASGATRFRLGGMVAGDSFERTPGSMEARFLVSDGDALMPVVFSGILPDLFRENQSVIATGRMRADGTFVADDVLAKHDETYVPKEVADKMGLAHEKHDVDMPAPQSEGGL</sequence>
<keyword evidence="7 10" id="KW-1133">Transmembrane helix</keyword>
<name>A0ABQ2EEE5_9GAMM</name>
<keyword evidence="2 10" id="KW-0349">Heme</keyword>
<dbReference type="EMBL" id="BMME01000001">
    <property type="protein sequence ID" value="GGK04605.1"/>
    <property type="molecule type" value="Genomic_DNA"/>
</dbReference>
<evidence type="ECO:0000256" key="1">
    <source>
        <dbReference type="ARBA" id="ARBA00004370"/>
    </source>
</evidence>
<dbReference type="HAMAP" id="MF_01959">
    <property type="entry name" value="CcmE"/>
    <property type="match status" value="1"/>
</dbReference>
<evidence type="ECO:0000256" key="5">
    <source>
        <dbReference type="ARBA" id="ARBA00022748"/>
    </source>
</evidence>
<keyword evidence="9 10" id="KW-0472">Membrane</keyword>
<evidence type="ECO:0000313" key="11">
    <source>
        <dbReference type="EMBL" id="GGK04605.1"/>
    </source>
</evidence>
<keyword evidence="8 10" id="KW-0408">Iron</keyword>
<evidence type="ECO:0000256" key="6">
    <source>
        <dbReference type="ARBA" id="ARBA00022968"/>
    </source>
</evidence>
<dbReference type="NCBIfam" id="NF009727">
    <property type="entry name" value="PRK13254.1-1"/>
    <property type="match status" value="1"/>
</dbReference>
<evidence type="ECO:0000313" key="12">
    <source>
        <dbReference type="Proteomes" id="UP000599009"/>
    </source>
</evidence>
<dbReference type="InterPro" id="IPR012340">
    <property type="entry name" value="NA-bd_OB-fold"/>
</dbReference>
<evidence type="ECO:0000256" key="2">
    <source>
        <dbReference type="ARBA" id="ARBA00022617"/>
    </source>
</evidence>
<evidence type="ECO:0000256" key="9">
    <source>
        <dbReference type="ARBA" id="ARBA00023136"/>
    </source>
</evidence>
<protein>
    <recommendedName>
        <fullName evidence="10">Cytochrome c-type biogenesis protein CcmE</fullName>
    </recommendedName>
    <alternativeName>
        <fullName evidence="10">Cytochrome c maturation protein E</fullName>
    </alternativeName>
    <alternativeName>
        <fullName evidence="10">Heme chaperone CcmE</fullName>
    </alternativeName>
</protein>
<comment type="function">
    <text evidence="10">Heme chaperone required for the biogenesis of c-type cytochromes. Transiently binds heme delivered by CcmC and transfers the heme to apo-cytochromes in a process facilitated by CcmF and CcmH.</text>
</comment>
<evidence type="ECO:0000256" key="7">
    <source>
        <dbReference type="ARBA" id="ARBA00022989"/>
    </source>
</evidence>
<evidence type="ECO:0000256" key="8">
    <source>
        <dbReference type="ARBA" id="ARBA00023004"/>
    </source>
</evidence>
<keyword evidence="10" id="KW-1003">Cell membrane</keyword>
<comment type="caution">
    <text evidence="11">The sequence shown here is derived from an EMBL/GenBank/DDBJ whole genome shotgun (WGS) entry which is preliminary data.</text>
</comment>
<organism evidence="11 12">
    <name type="scientific">Luteimonas terricola</name>
    <dbReference type="NCBI Taxonomy" id="645597"/>
    <lineage>
        <taxon>Bacteria</taxon>
        <taxon>Pseudomonadati</taxon>
        <taxon>Pseudomonadota</taxon>
        <taxon>Gammaproteobacteria</taxon>
        <taxon>Lysobacterales</taxon>
        <taxon>Lysobacteraceae</taxon>
        <taxon>Luteimonas</taxon>
    </lineage>
</organism>
<comment type="similarity">
    <text evidence="10">Belongs to the CcmE/CycJ family.</text>
</comment>
<dbReference type="InterPro" id="IPR004329">
    <property type="entry name" value="CcmE"/>
</dbReference>
<proteinExistence type="inferred from homology"/>
<dbReference type="Gene3D" id="2.40.50.140">
    <property type="entry name" value="Nucleic acid-binding proteins"/>
    <property type="match status" value="1"/>
</dbReference>
<dbReference type="InterPro" id="IPR036127">
    <property type="entry name" value="CcmE-like_sf"/>
</dbReference>
<dbReference type="Proteomes" id="UP000599009">
    <property type="component" value="Unassembled WGS sequence"/>
</dbReference>
<feature type="topological domain" description="Extracellular" evidence="10">
    <location>
        <begin position="30"/>
        <end position="162"/>
    </location>
</feature>
<keyword evidence="5 10" id="KW-0201">Cytochrome c-type biogenesis</keyword>
<feature type="binding site" description="axial binding residue" evidence="10">
    <location>
        <position position="133"/>
    </location>
    <ligand>
        <name>heme</name>
        <dbReference type="ChEBI" id="CHEBI:30413"/>
    </ligand>
    <ligandPart>
        <name>Fe</name>
        <dbReference type="ChEBI" id="CHEBI:18248"/>
    </ligandPart>
</feature>
<dbReference type="SUPFAM" id="SSF82093">
    <property type="entry name" value="Heme chaperone CcmE"/>
    <property type="match status" value="1"/>
</dbReference>
<dbReference type="RefSeq" id="WP_132984872.1">
    <property type="nucleotide sequence ID" value="NZ_BMME01000001.1"/>
</dbReference>
<keyword evidence="12" id="KW-1185">Reference proteome</keyword>